<reference evidence="2 3" key="1">
    <citation type="submission" date="2023-02" db="EMBL/GenBank/DDBJ databases">
        <title>LHISI_Scaffold_Assembly.</title>
        <authorList>
            <person name="Stuart O.P."/>
            <person name="Cleave R."/>
            <person name="Magrath M.J.L."/>
            <person name="Mikheyev A.S."/>
        </authorList>
    </citation>
    <scope>NUCLEOTIDE SEQUENCE [LARGE SCALE GENOMIC DNA]</scope>
    <source>
        <strain evidence="2">Daus_M_001</strain>
        <tissue evidence="2">Leg muscle</tissue>
    </source>
</reference>
<feature type="compositionally biased region" description="Basic and acidic residues" evidence="1">
    <location>
        <begin position="623"/>
        <end position="634"/>
    </location>
</feature>
<feature type="region of interest" description="Disordered" evidence="1">
    <location>
        <begin position="104"/>
        <end position="128"/>
    </location>
</feature>
<gene>
    <name evidence="2" type="ORF">PR048_012260</name>
</gene>
<keyword evidence="3" id="KW-1185">Reference proteome</keyword>
<name>A0ABQ9HNY4_9NEOP</name>
<proteinExistence type="predicted"/>
<evidence type="ECO:0000256" key="1">
    <source>
        <dbReference type="SAM" id="MobiDB-lite"/>
    </source>
</evidence>
<sequence length="898" mass="101306">MFSSKRWVVGIKVSSTARSLKTAQFGQGRGNWGRNRKELGVAFVRDPSEHSPGAVLAGPGIVPGSSRMRVHREIRASLNIEVMETMTVKGGEYGAALEFKCGGNRETPRKPVEQRASSGSIPTYEYPGATPPGIEPVSLCGRRLVLPLNHRDHLLTQIPLTRTHKSPRTGQRRCIHELSTVREHAASFPIAPTKSITEQGWSMNCLTDFKLGAYATPQGRDRKKKTVPSFFVDNLPAVVGMQGRRHCIDQHWPIIAVRKREIMLYGHSYQERLYDEIVVARSRYKGVIGATFRRRLMIDFHRCRNIAQHLKSNPVIAIEPPYDRVKRCRERKINIKASEPVNPNTFLFPLNAASIVNESAACGSDYAQREAVSKPKTRATGRRGPGVYSQHIGGRNFLQAKRKEGRCNSGEMALSKSPEYANITGLHQSPMSLLSMVATRPVKSRCLAIVLTALFRHTLSTCRNSLLSAAQKPSTRQRHRTLAEITRPIRSHQTRLIFPLRTDGLSDTCNGHFNWLKERSSCDAAKRLNEAALQTPIAMSLPSWGMDEGYCLLHKHVRNSLHVSCMPLQKSKTAVCSYVEQHVWFISVRPITGRIGEKETKSSMALIKEPPQHTRGAISKNHGKPETEWHRWESKTSPPDFTAASPHLSIDRNVAETGDHRENPSTSGIVRCDSHLRKSGGRPRLKSNPVRHGGRRVLYHHGPWYDVPGVVSIPTPRREDRRERGGFRAVFRVRVRLHKPAPARVLSSLDVSTETEAIQRRRTAWSSFFHGRARSPQTATPSQGQTHNDRLMHEVNIDLEALSHHTTKMNYEYESLALTSTINERTDSAIGFSPMVRMLVGMKSSFYAMKHYDIGRHTVCARRYIERTYRELHEIVYRESASVAVNSFCCIDGYRFDR</sequence>
<comment type="caution">
    <text evidence="2">The sequence shown here is derived from an EMBL/GenBank/DDBJ whole genome shotgun (WGS) entry which is preliminary data.</text>
</comment>
<evidence type="ECO:0000313" key="2">
    <source>
        <dbReference type="EMBL" id="KAJ8886054.1"/>
    </source>
</evidence>
<evidence type="ECO:0000313" key="3">
    <source>
        <dbReference type="Proteomes" id="UP001159363"/>
    </source>
</evidence>
<dbReference type="EMBL" id="JARBHB010000004">
    <property type="protein sequence ID" value="KAJ8886054.1"/>
    <property type="molecule type" value="Genomic_DNA"/>
</dbReference>
<evidence type="ECO:0008006" key="4">
    <source>
        <dbReference type="Google" id="ProtNLM"/>
    </source>
</evidence>
<accession>A0ABQ9HNY4</accession>
<feature type="compositionally biased region" description="Basic and acidic residues" evidence="1">
    <location>
        <begin position="649"/>
        <end position="663"/>
    </location>
</feature>
<feature type="region of interest" description="Disordered" evidence="1">
    <location>
        <begin position="607"/>
        <end position="691"/>
    </location>
</feature>
<feature type="region of interest" description="Disordered" evidence="1">
    <location>
        <begin position="371"/>
        <end position="391"/>
    </location>
</feature>
<organism evidence="2 3">
    <name type="scientific">Dryococelus australis</name>
    <dbReference type="NCBI Taxonomy" id="614101"/>
    <lineage>
        <taxon>Eukaryota</taxon>
        <taxon>Metazoa</taxon>
        <taxon>Ecdysozoa</taxon>
        <taxon>Arthropoda</taxon>
        <taxon>Hexapoda</taxon>
        <taxon>Insecta</taxon>
        <taxon>Pterygota</taxon>
        <taxon>Neoptera</taxon>
        <taxon>Polyneoptera</taxon>
        <taxon>Phasmatodea</taxon>
        <taxon>Verophasmatodea</taxon>
        <taxon>Anareolatae</taxon>
        <taxon>Phasmatidae</taxon>
        <taxon>Eurycanthinae</taxon>
        <taxon>Dryococelus</taxon>
    </lineage>
</organism>
<protein>
    <recommendedName>
        <fullName evidence="4">Ribosomal protein S3</fullName>
    </recommendedName>
</protein>
<dbReference type="Proteomes" id="UP001159363">
    <property type="component" value="Chromosome X"/>
</dbReference>